<dbReference type="GO" id="GO:0005524">
    <property type="term" value="F:ATP binding"/>
    <property type="evidence" value="ECO:0007669"/>
    <property type="project" value="UniProtKB-UniRule"/>
</dbReference>
<dbReference type="GO" id="GO:0008716">
    <property type="term" value="F:D-alanine-D-alanine ligase activity"/>
    <property type="evidence" value="ECO:0007669"/>
    <property type="project" value="InterPro"/>
</dbReference>
<feature type="domain" description="ATP-grasp" evidence="5">
    <location>
        <begin position="112"/>
        <end position="326"/>
    </location>
</feature>
<keyword evidence="4" id="KW-0067">ATP-binding</keyword>
<dbReference type="InterPro" id="IPR011761">
    <property type="entry name" value="ATP-grasp"/>
</dbReference>
<protein>
    <submittedName>
        <fullName evidence="6">D-alanine--D-alanine ligase</fullName>
    </submittedName>
</protein>
<dbReference type="GO" id="GO:0046872">
    <property type="term" value="F:metal ion binding"/>
    <property type="evidence" value="ECO:0007669"/>
    <property type="project" value="InterPro"/>
</dbReference>
<organism evidence="6 7">
    <name type="scientific">Tectimicrobiota bacterium</name>
    <dbReference type="NCBI Taxonomy" id="2528274"/>
    <lineage>
        <taxon>Bacteria</taxon>
        <taxon>Pseudomonadati</taxon>
        <taxon>Nitrospinota/Tectimicrobiota group</taxon>
        <taxon>Candidatus Tectimicrobiota</taxon>
    </lineage>
</organism>
<name>A0A937W5Y9_UNCTE</name>
<dbReference type="Gene3D" id="3.30.470.20">
    <property type="entry name" value="ATP-grasp fold, B domain"/>
    <property type="match status" value="1"/>
</dbReference>
<evidence type="ECO:0000256" key="3">
    <source>
        <dbReference type="ARBA" id="ARBA00023316"/>
    </source>
</evidence>
<evidence type="ECO:0000259" key="5">
    <source>
        <dbReference type="PROSITE" id="PS50975"/>
    </source>
</evidence>
<dbReference type="SUPFAM" id="SSF52440">
    <property type="entry name" value="PreATP-grasp domain"/>
    <property type="match status" value="1"/>
</dbReference>
<keyword evidence="3" id="KW-0961">Cell wall biogenesis/degradation</keyword>
<evidence type="ECO:0000256" key="4">
    <source>
        <dbReference type="PROSITE-ProRule" id="PRU00409"/>
    </source>
</evidence>
<dbReference type="Gene3D" id="3.40.50.20">
    <property type="match status" value="1"/>
</dbReference>
<dbReference type="InterPro" id="IPR016185">
    <property type="entry name" value="PreATP-grasp_dom_sf"/>
</dbReference>
<gene>
    <name evidence="6" type="ORF">FJZ47_23765</name>
</gene>
<dbReference type="Gene3D" id="3.30.1490.20">
    <property type="entry name" value="ATP-grasp fold, A domain"/>
    <property type="match status" value="1"/>
</dbReference>
<accession>A0A937W5Y9</accession>
<dbReference type="InterPro" id="IPR011095">
    <property type="entry name" value="Dala_Dala_lig_C"/>
</dbReference>
<evidence type="ECO:0000256" key="2">
    <source>
        <dbReference type="ARBA" id="ARBA00022598"/>
    </source>
</evidence>
<sequence length="335" mass="36241">MRIAICANRQGTAPPPHATMHYEAEWDTPSTIEAVAQAVRQEHECVGVIEADVHAFEALRCLRPALVFNMAECAGGRDREGRIPAMLEMLGIPYTGSDPVTLGMGLDKALYNHILRAAGLPVPSAVVVHQGGALPAVAFPAIVKPVHEGSGIGIHASSLVYTPQEVQREVRRIHTQHGEAAVIEAFLPGREFTVALLGNGPSLHVLPVLEILLENLPAGVPRLYSYEAKWLYDTPAHPLDLHACPAQISPTLQDKLVAGSRHAFTALGCRDWCRIDWRCDRHGQPHILEVNALPGLIPAPEAHSCFPTAARAAGMTFDELILSIIETAARRYGLV</sequence>
<dbReference type="Pfam" id="PF07478">
    <property type="entry name" value="Dala_Dala_lig_C"/>
    <property type="match status" value="1"/>
</dbReference>
<dbReference type="Proteomes" id="UP000712673">
    <property type="component" value="Unassembled WGS sequence"/>
</dbReference>
<keyword evidence="2 6" id="KW-0436">Ligase</keyword>
<proteinExistence type="inferred from homology"/>
<dbReference type="InterPro" id="IPR013815">
    <property type="entry name" value="ATP_grasp_subdomain_1"/>
</dbReference>
<comment type="similarity">
    <text evidence="1">Belongs to the D-alanine--D-alanine ligase family.</text>
</comment>
<dbReference type="AlphaFoldDB" id="A0A937W5Y9"/>
<comment type="caution">
    <text evidence="6">The sequence shown here is derived from an EMBL/GenBank/DDBJ whole genome shotgun (WGS) entry which is preliminary data.</text>
</comment>
<dbReference type="PANTHER" id="PTHR23132:SF23">
    <property type="entry name" value="D-ALANINE--D-ALANINE LIGASE B"/>
    <property type="match status" value="1"/>
</dbReference>
<evidence type="ECO:0000313" key="6">
    <source>
        <dbReference type="EMBL" id="MBM3226793.1"/>
    </source>
</evidence>
<dbReference type="SUPFAM" id="SSF56059">
    <property type="entry name" value="Glutathione synthetase ATP-binding domain-like"/>
    <property type="match status" value="1"/>
</dbReference>
<reference evidence="6" key="1">
    <citation type="submission" date="2019-03" db="EMBL/GenBank/DDBJ databases">
        <title>Lake Tanganyika Metagenome-Assembled Genomes (MAGs).</title>
        <authorList>
            <person name="Tran P."/>
        </authorList>
    </citation>
    <scope>NUCLEOTIDE SEQUENCE</scope>
    <source>
        <strain evidence="6">K_DeepCast_65m_m2_066</strain>
    </source>
</reference>
<evidence type="ECO:0000313" key="7">
    <source>
        <dbReference type="Proteomes" id="UP000712673"/>
    </source>
</evidence>
<dbReference type="GO" id="GO:0071555">
    <property type="term" value="P:cell wall organization"/>
    <property type="evidence" value="ECO:0007669"/>
    <property type="project" value="UniProtKB-KW"/>
</dbReference>
<keyword evidence="4" id="KW-0547">Nucleotide-binding</keyword>
<evidence type="ECO:0000256" key="1">
    <source>
        <dbReference type="ARBA" id="ARBA00010871"/>
    </source>
</evidence>
<dbReference type="PROSITE" id="PS50975">
    <property type="entry name" value="ATP_GRASP"/>
    <property type="match status" value="1"/>
</dbReference>
<dbReference type="PANTHER" id="PTHR23132">
    <property type="entry name" value="D-ALANINE--D-ALANINE LIGASE"/>
    <property type="match status" value="1"/>
</dbReference>
<dbReference type="EMBL" id="VGLS01001052">
    <property type="protein sequence ID" value="MBM3226793.1"/>
    <property type="molecule type" value="Genomic_DNA"/>
</dbReference>